<protein>
    <submittedName>
        <fullName evidence="1">Uncharacterized protein</fullName>
    </submittedName>
</protein>
<dbReference type="AlphaFoldDB" id="A0A645CJ76"/>
<comment type="caution">
    <text evidence="1">The sequence shown here is derived from an EMBL/GenBank/DDBJ whole genome shotgun (WGS) entry which is preliminary data.</text>
</comment>
<gene>
    <name evidence="1" type="ORF">SDC9_124000</name>
</gene>
<organism evidence="1">
    <name type="scientific">bioreactor metagenome</name>
    <dbReference type="NCBI Taxonomy" id="1076179"/>
    <lineage>
        <taxon>unclassified sequences</taxon>
        <taxon>metagenomes</taxon>
        <taxon>ecological metagenomes</taxon>
    </lineage>
</organism>
<reference evidence="1" key="1">
    <citation type="submission" date="2019-08" db="EMBL/GenBank/DDBJ databases">
        <authorList>
            <person name="Kucharzyk K."/>
            <person name="Murdoch R.W."/>
            <person name="Higgins S."/>
            <person name="Loffler F."/>
        </authorList>
    </citation>
    <scope>NUCLEOTIDE SEQUENCE</scope>
</reference>
<dbReference type="EMBL" id="VSSQ01027646">
    <property type="protein sequence ID" value="MPM77001.1"/>
    <property type="molecule type" value="Genomic_DNA"/>
</dbReference>
<name>A0A645CJ76_9ZZZZ</name>
<accession>A0A645CJ76</accession>
<evidence type="ECO:0000313" key="1">
    <source>
        <dbReference type="EMBL" id="MPM77001.1"/>
    </source>
</evidence>
<sequence length="68" mass="7734">MFQFVKLMTMDAIAGMTMKMTRPMRFTESIPSATRDSFLLLMTIFITFGYTMGGGHPPIDERFTILSC</sequence>
<proteinExistence type="predicted"/>